<comment type="caution">
    <text evidence="2">The sequence shown here is derived from an EMBL/GenBank/DDBJ whole genome shotgun (WGS) entry which is preliminary data.</text>
</comment>
<dbReference type="Pfam" id="PF13455">
    <property type="entry name" value="MUG113"/>
    <property type="match status" value="1"/>
</dbReference>
<organism evidence="2 3">
    <name type="scientific">Plantactinospora siamensis</name>
    <dbReference type="NCBI Taxonomy" id="555372"/>
    <lineage>
        <taxon>Bacteria</taxon>
        <taxon>Bacillati</taxon>
        <taxon>Actinomycetota</taxon>
        <taxon>Actinomycetes</taxon>
        <taxon>Micromonosporales</taxon>
        <taxon>Micromonosporaceae</taxon>
        <taxon>Plantactinospora</taxon>
    </lineage>
</organism>
<evidence type="ECO:0000259" key="1">
    <source>
        <dbReference type="SMART" id="SM00974"/>
    </source>
</evidence>
<reference evidence="2 3" key="1">
    <citation type="submission" date="2024-09" db="EMBL/GenBank/DDBJ databases">
        <authorList>
            <person name="Sun Q."/>
            <person name="Mori K."/>
        </authorList>
    </citation>
    <scope>NUCLEOTIDE SEQUENCE [LARGE SCALE GENOMIC DNA]</scope>
    <source>
        <strain evidence="2 3">TBRC 2205</strain>
    </source>
</reference>
<name>A0ABV6NWC9_9ACTN</name>
<accession>A0ABV6NWC9</accession>
<dbReference type="SMART" id="SM00974">
    <property type="entry name" value="T5orf172"/>
    <property type="match status" value="1"/>
</dbReference>
<dbReference type="EMBL" id="JBHLUE010000011">
    <property type="protein sequence ID" value="MFC0565085.1"/>
    <property type="molecule type" value="Genomic_DNA"/>
</dbReference>
<evidence type="ECO:0000313" key="2">
    <source>
        <dbReference type="EMBL" id="MFC0565085.1"/>
    </source>
</evidence>
<dbReference type="RefSeq" id="WP_377338617.1">
    <property type="nucleotide sequence ID" value="NZ_JBHLUE010000011.1"/>
</dbReference>
<protein>
    <submittedName>
        <fullName evidence="2">GIY-YIG nuclease family protein</fullName>
    </submittedName>
</protein>
<dbReference type="Proteomes" id="UP001589894">
    <property type="component" value="Unassembled WGS sequence"/>
</dbReference>
<gene>
    <name evidence="2" type="ORF">ACFFHU_13190</name>
</gene>
<evidence type="ECO:0000313" key="3">
    <source>
        <dbReference type="Proteomes" id="UP001589894"/>
    </source>
</evidence>
<feature type="domain" description="Bacteriophage T5 Orf172 DNA-binding" evidence="1">
    <location>
        <begin position="53"/>
        <end position="132"/>
    </location>
</feature>
<proteinExistence type="predicted"/>
<sequence length="139" mass="16303">MSRKAASRRIEQLLRDHRGTPKEILTDPDYPPHDPHNIPGVYFIVEYRDRLNGGNSDRVKIGQGNDPRLRLANLQTGNSARLHLAHVIYEPDRNRRHAAETDLQHRFRHLRVGIGREWFLWADELSDFVSTSCREQCWK</sequence>
<keyword evidence="3" id="KW-1185">Reference proteome</keyword>
<dbReference type="InterPro" id="IPR018306">
    <property type="entry name" value="Phage_T5_Orf172_DNA-bd"/>
</dbReference>